<dbReference type="EMBL" id="KL198018">
    <property type="protein sequence ID" value="KDQ19879.1"/>
    <property type="molecule type" value="Genomic_DNA"/>
</dbReference>
<evidence type="ECO:0000313" key="1">
    <source>
        <dbReference type="EMBL" id="KDQ19879.1"/>
    </source>
</evidence>
<accession>A0A067MWB2</accession>
<protein>
    <submittedName>
        <fullName evidence="1">Uncharacterized protein</fullName>
    </submittedName>
</protein>
<dbReference type="Proteomes" id="UP000027195">
    <property type="component" value="Unassembled WGS sequence"/>
</dbReference>
<proteinExistence type="predicted"/>
<dbReference type="InParanoid" id="A0A067MWB2"/>
<dbReference type="AlphaFoldDB" id="A0A067MWB2"/>
<reference evidence="2" key="1">
    <citation type="journal article" date="2014" name="Proc. Natl. Acad. Sci. U.S.A.">
        <title>Extensive sampling of basidiomycete genomes demonstrates inadequacy of the white-rot/brown-rot paradigm for wood decay fungi.</title>
        <authorList>
            <person name="Riley R."/>
            <person name="Salamov A.A."/>
            <person name="Brown D.W."/>
            <person name="Nagy L.G."/>
            <person name="Floudas D."/>
            <person name="Held B.W."/>
            <person name="Levasseur A."/>
            <person name="Lombard V."/>
            <person name="Morin E."/>
            <person name="Otillar R."/>
            <person name="Lindquist E.A."/>
            <person name="Sun H."/>
            <person name="LaButti K.M."/>
            <person name="Schmutz J."/>
            <person name="Jabbour D."/>
            <person name="Luo H."/>
            <person name="Baker S.E."/>
            <person name="Pisabarro A.G."/>
            <person name="Walton J.D."/>
            <person name="Blanchette R.A."/>
            <person name="Henrissat B."/>
            <person name="Martin F."/>
            <person name="Cullen D."/>
            <person name="Hibbett D.S."/>
            <person name="Grigoriev I.V."/>
        </authorList>
    </citation>
    <scope>NUCLEOTIDE SEQUENCE [LARGE SCALE GENOMIC DNA]</scope>
    <source>
        <strain evidence="2">FD-172 SS1</strain>
    </source>
</reference>
<dbReference type="HOGENOM" id="CLU_2978815_0_0_1"/>
<organism evidence="1 2">
    <name type="scientific">Botryobasidium botryosum (strain FD-172 SS1)</name>
    <dbReference type="NCBI Taxonomy" id="930990"/>
    <lineage>
        <taxon>Eukaryota</taxon>
        <taxon>Fungi</taxon>
        <taxon>Dikarya</taxon>
        <taxon>Basidiomycota</taxon>
        <taxon>Agaricomycotina</taxon>
        <taxon>Agaricomycetes</taxon>
        <taxon>Cantharellales</taxon>
        <taxon>Botryobasidiaceae</taxon>
        <taxon>Botryobasidium</taxon>
    </lineage>
</organism>
<name>A0A067MWB2_BOTB1</name>
<evidence type="ECO:0000313" key="2">
    <source>
        <dbReference type="Proteomes" id="UP000027195"/>
    </source>
</evidence>
<sequence length="58" mass="6778">MWFRRHVVDLYLTATESTYRSLIAQLLTTMRVHFLTRCSEHCISCGVVGRTTWPQPAH</sequence>
<gene>
    <name evidence="1" type="ORF">BOTBODRAFT_27300</name>
</gene>
<keyword evidence="2" id="KW-1185">Reference proteome</keyword>